<gene>
    <name evidence="2" type="ordered locus">FraEuI1c_6848</name>
</gene>
<dbReference type="AlphaFoldDB" id="E3JDQ1"/>
<dbReference type="STRING" id="298654.FraEuI1c_6848"/>
<dbReference type="Proteomes" id="UP000002484">
    <property type="component" value="Chromosome"/>
</dbReference>
<feature type="compositionally biased region" description="Basic and acidic residues" evidence="1">
    <location>
        <begin position="7"/>
        <end position="24"/>
    </location>
</feature>
<evidence type="ECO:0000256" key="1">
    <source>
        <dbReference type="SAM" id="MobiDB-lite"/>
    </source>
</evidence>
<proteinExistence type="predicted"/>
<name>E3JDQ1_PSEI1</name>
<evidence type="ECO:0000313" key="2">
    <source>
        <dbReference type="EMBL" id="ADP84817.1"/>
    </source>
</evidence>
<protein>
    <submittedName>
        <fullName evidence="2">Uncharacterized protein</fullName>
    </submittedName>
</protein>
<feature type="region of interest" description="Disordered" evidence="1">
    <location>
        <begin position="1"/>
        <end position="58"/>
    </location>
</feature>
<accession>E3JDQ1</accession>
<evidence type="ECO:0000313" key="3">
    <source>
        <dbReference type="Proteomes" id="UP000002484"/>
    </source>
</evidence>
<feature type="compositionally biased region" description="Basic and acidic residues" evidence="1">
    <location>
        <begin position="40"/>
        <end position="52"/>
    </location>
</feature>
<dbReference type="KEGG" id="fri:FraEuI1c_6848"/>
<keyword evidence="3" id="KW-1185">Reference proteome</keyword>
<reference evidence="2 3" key="1">
    <citation type="submission" date="2010-10" db="EMBL/GenBank/DDBJ databases">
        <title>Complete sequence of Frankia sp. EuI1c.</title>
        <authorList>
            <consortium name="US DOE Joint Genome Institute"/>
            <person name="Lucas S."/>
            <person name="Copeland A."/>
            <person name="Lapidus A."/>
            <person name="Cheng J.-F."/>
            <person name="Bruce D."/>
            <person name="Goodwin L."/>
            <person name="Pitluck S."/>
            <person name="Chertkov O."/>
            <person name="Detter J.C."/>
            <person name="Han C."/>
            <person name="Tapia R."/>
            <person name="Land M."/>
            <person name="Hauser L."/>
            <person name="Jeffries C."/>
            <person name="Kyrpides N."/>
            <person name="Ivanova N."/>
            <person name="Mikhailova N."/>
            <person name="Beauchemin N."/>
            <person name="Sen A."/>
            <person name="Sur S.A."/>
            <person name="Gtari M."/>
            <person name="Wall L."/>
            <person name="Tisa L."/>
            <person name="Woyke T."/>
        </authorList>
    </citation>
    <scope>NUCLEOTIDE SEQUENCE [LARGE SCALE GENOMIC DNA]</scope>
    <source>
        <strain evidence="3">DSM 45817 / CECT 9037 / EuI1c</strain>
    </source>
</reference>
<organism evidence="2 3">
    <name type="scientific">Pseudofrankia inefficax (strain DSM 45817 / CECT 9037 / DDB 130130 / EuI1c)</name>
    <name type="common">Frankia inefficax</name>
    <dbReference type="NCBI Taxonomy" id="298654"/>
    <lineage>
        <taxon>Bacteria</taxon>
        <taxon>Bacillati</taxon>
        <taxon>Actinomycetota</taxon>
        <taxon>Actinomycetes</taxon>
        <taxon>Frankiales</taxon>
        <taxon>Frankiaceae</taxon>
        <taxon>Pseudofrankia</taxon>
    </lineage>
</organism>
<dbReference type="InParanoid" id="E3JDQ1"/>
<dbReference type="EMBL" id="CP002299">
    <property type="protein sequence ID" value="ADP84817.1"/>
    <property type="molecule type" value="Genomic_DNA"/>
</dbReference>
<sequence>MGEDFEREMARHTTEFVERKRDEENLAAAARQGGGALEAELQRQRRVQEVRDMPPPSD</sequence>
<dbReference type="HOGENOM" id="CLU_2972865_0_0_11"/>